<dbReference type="PANTHER" id="PTHR30061:SF50">
    <property type="entry name" value="MALTOSE_MALTODEXTRIN-BINDING PERIPLASMIC PROTEIN"/>
    <property type="match status" value="1"/>
</dbReference>
<evidence type="ECO:0000256" key="3">
    <source>
        <dbReference type="ARBA" id="ARBA00022729"/>
    </source>
</evidence>
<keyword evidence="2" id="KW-0813">Transport</keyword>
<dbReference type="InterPro" id="IPR006059">
    <property type="entry name" value="SBP"/>
</dbReference>
<feature type="chain" id="PRO_5046618857" evidence="4">
    <location>
        <begin position="21"/>
        <end position="417"/>
    </location>
</feature>
<dbReference type="PANTHER" id="PTHR30061">
    <property type="entry name" value="MALTOSE-BINDING PERIPLASMIC PROTEIN"/>
    <property type="match status" value="1"/>
</dbReference>
<evidence type="ECO:0000256" key="4">
    <source>
        <dbReference type="SAM" id="SignalP"/>
    </source>
</evidence>
<comment type="caution">
    <text evidence="5">The sequence shown here is derived from an EMBL/GenBank/DDBJ whole genome shotgun (WGS) entry which is preliminary data.</text>
</comment>
<evidence type="ECO:0000313" key="6">
    <source>
        <dbReference type="Proteomes" id="UP000641741"/>
    </source>
</evidence>
<evidence type="ECO:0000313" key="5">
    <source>
        <dbReference type="EMBL" id="MBC5695887.1"/>
    </source>
</evidence>
<dbReference type="Proteomes" id="UP000641741">
    <property type="component" value="Unassembled WGS sequence"/>
</dbReference>
<dbReference type="SUPFAM" id="SSF53850">
    <property type="entry name" value="Periplasmic binding protein-like II"/>
    <property type="match status" value="1"/>
</dbReference>
<dbReference type="RefSeq" id="WP_186970084.1">
    <property type="nucleotide sequence ID" value="NZ_JACOPK010000006.1"/>
</dbReference>
<dbReference type="Gene3D" id="3.40.190.10">
    <property type="entry name" value="Periplasmic binding protein-like II"/>
    <property type="match status" value="2"/>
</dbReference>
<name>A0ABR7GNJ2_9FIRM</name>
<sequence>MKRRLLAGALAATMALSMTACGSGGGSTDTQGSGSSDGSPTTLNLILRAGAYADVIKECLPKFEEEHNVKCEVQELSESDLYSGIALDAINQKGSYDLCMVDGSWMAEFTENGVLANLSDLGYELDDDIIPATTSICYVGDDVYLAPYYGNVTVLMLNKENVKAAGYTADTIESLDDVLAVCEKAKADGKKGFIYRGDSQNNTVVDFLPILLSYGGWVIDDSNKPTVNTQEFKDAMNFYLKLIATGEAQVKDDLIASVDTGAGTMGIGWPGWYTPTADSAADYIALSGAVSKGGETHNANVYGIWTIGIPANSQNQELAAELLTYLMDKDVQKSTVDKGGVPCRYSSLQDPEILKTYPQYEVVCKALEGGVYRPVIAEWTQFYTILGTEMDNIINGVKTVDQGLADAQSQLETLMAG</sequence>
<dbReference type="Pfam" id="PF01547">
    <property type="entry name" value="SBP_bac_1"/>
    <property type="match status" value="1"/>
</dbReference>
<keyword evidence="3 4" id="KW-0732">Signal</keyword>
<proteinExistence type="inferred from homology"/>
<organism evidence="5 6">
    <name type="scientific">Agathobaculum hominis</name>
    <dbReference type="NCBI Taxonomy" id="2763014"/>
    <lineage>
        <taxon>Bacteria</taxon>
        <taxon>Bacillati</taxon>
        <taxon>Bacillota</taxon>
        <taxon>Clostridia</taxon>
        <taxon>Eubacteriales</taxon>
        <taxon>Butyricicoccaceae</taxon>
        <taxon>Agathobaculum</taxon>
    </lineage>
</organism>
<reference evidence="5 6" key="1">
    <citation type="submission" date="2020-08" db="EMBL/GenBank/DDBJ databases">
        <title>Genome public.</title>
        <authorList>
            <person name="Liu C."/>
            <person name="Sun Q."/>
        </authorList>
    </citation>
    <scope>NUCLEOTIDE SEQUENCE [LARGE SCALE GENOMIC DNA]</scope>
    <source>
        <strain evidence="5 6">M2</strain>
    </source>
</reference>
<protein>
    <submittedName>
        <fullName evidence="5">Extracellular solute-binding protein</fullName>
    </submittedName>
</protein>
<dbReference type="PROSITE" id="PS51257">
    <property type="entry name" value="PROKAR_LIPOPROTEIN"/>
    <property type="match status" value="1"/>
</dbReference>
<gene>
    <name evidence="5" type="ORF">H8S02_08010</name>
</gene>
<keyword evidence="6" id="KW-1185">Reference proteome</keyword>
<accession>A0ABR7GNJ2</accession>
<dbReference type="EMBL" id="JACOPK010000006">
    <property type="protein sequence ID" value="MBC5695887.1"/>
    <property type="molecule type" value="Genomic_DNA"/>
</dbReference>
<evidence type="ECO:0000256" key="1">
    <source>
        <dbReference type="ARBA" id="ARBA00008520"/>
    </source>
</evidence>
<comment type="similarity">
    <text evidence="1">Belongs to the bacterial solute-binding protein 1 family.</text>
</comment>
<evidence type="ECO:0000256" key="2">
    <source>
        <dbReference type="ARBA" id="ARBA00022448"/>
    </source>
</evidence>
<feature type="signal peptide" evidence="4">
    <location>
        <begin position="1"/>
        <end position="20"/>
    </location>
</feature>